<evidence type="ECO:0000256" key="2">
    <source>
        <dbReference type="SAM" id="Phobius"/>
    </source>
</evidence>
<feature type="region of interest" description="Disordered" evidence="1">
    <location>
        <begin position="952"/>
        <end position="992"/>
    </location>
</feature>
<reference evidence="3" key="1">
    <citation type="submission" date="2022-03" db="EMBL/GenBank/DDBJ databases">
        <authorList>
            <person name="Lindestad O."/>
        </authorList>
    </citation>
    <scope>NUCLEOTIDE SEQUENCE</scope>
</reference>
<proteinExistence type="predicted"/>
<feature type="compositionally biased region" description="Acidic residues" evidence="1">
    <location>
        <begin position="636"/>
        <end position="666"/>
    </location>
</feature>
<dbReference type="OrthoDB" id="6932650at2759"/>
<feature type="region of interest" description="Disordered" evidence="1">
    <location>
        <begin position="120"/>
        <end position="217"/>
    </location>
</feature>
<feature type="region of interest" description="Disordered" evidence="1">
    <location>
        <begin position="237"/>
        <end position="348"/>
    </location>
</feature>
<dbReference type="InterPro" id="IPR050972">
    <property type="entry name" value="SDr-like"/>
</dbReference>
<feature type="compositionally biased region" description="Acidic residues" evidence="1">
    <location>
        <begin position="691"/>
        <end position="709"/>
    </location>
</feature>
<keyword evidence="2" id="KW-0472">Membrane</keyword>
<dbReference type="PANTHER" id="PTHR34403:SF14">
    <property type="entry name" value="OS05G0225800 PROTEIN"/>
    <property type="match status" value="1"/>
</dbReference>
<feature type="compositionally biased region" description="Polar residues" evidence="1">
    <location>
        <begin position="248"/>
        <end position="268"/>
    </location>
</feature>
<feature type="region of interest" description="Disordered" evidence="1">
    <location>
        <begin position="1047"/>
        <end position="1069"/>
    </location>
</feature>
<accession>A0A8S4RUL5</accession>
<feature type="region of interest" description="Disordered" evidence="1">
    <location>
        <begin position="903"/>
        <end position="925"/>
    </location>
</feature>
<keyword evidence="4" id="KW-1185">Reference proteome</keyword>
<keyword evidence="2" id="KW-1133">Transmembrane helix</keyword>
<evidence type="ECO:0000313" key="4">
    <source>
        <dbReference type="Proteomes" id="UP000838756"/>
    </source>
</evidence>
<feature type="compositionally biased region" description="Polar residues" evidence="1">
    <location>
        <begin position="952"/>
        <end position="962"/>
    </location>
</feature>
<feature type="region of interest" description="Disordered" evidence="1">
    <location>
        <begin position="631"/>
        <end position="720"/>
    </location>
</feature>
<dbReference type="AlphaFoldDB" id="A0A8S4RUL5"/>
<keyword evidence="2" id="KW-0812">Transmembrane</keyword>
<sequence length="1254" mass="142814">MEIKNMANNSTNKNSKKNVKLNSWDEYYPPERHHKNKNANINKTTYQLMKSLYMTKLKVDEKYGIKFSDDVYLHENLSLTNKVWNTMKNEMQVSYFMKKRTLMKAAKDKTGHFAKIFRIQKGKKNRPTDPSEFNANPDATPDTKSGANLFASQDAERVAKSDTKPDANLYTEQDGELIVTPDGKLDNSSNANPEAKPDTNLDDQIVPKSEVPPFVNSDINPEGHLFIKFAPNVNYKPDTTTTPDNTTAPENNVVPDTTNSPESDTHPYTSPDADPDTSPYVKPDSHADAKLDTKTDSETEATLGATTEAMPDDKLGNKPGNKLDDMSGDRPANNQDAKPDEKTAPKLQPIKFPKKYAQPYPKPVVAKPKMRELTEKFLPEYEWYSMEYEREVGGPTRKPKASNMRNVQRCLKCRAFFKKHEIENYLFQYYHERPLPRNIPDVFYSGPIIQRCGCILEDCYCKGDILLPSKLIPIGNTVTGRAFHILAARIRNVDKKRFVRVDGISTTKDATALGFSLFCGKTGKDEQDCEVPEHTHRSISATRYSWNPVLYLRLLVCFKCLKRKEPEKNFAQRLNNNVKAEEYLFKQLEARGILQRRGAEFCPYRCIHYNLPLAKENDPFFVLKREVLTTHKPEPEPEAEPEPEPAQEPEPETEPVSEPEPAPEPEPEPKPEPIPEPAPVPVLPPALPAAAEEEEEEVEEEEEEEENAYDDGLYNDKWTQYPDVDESGEFILEDDLPVIYSKYIGVLCHIDGQGLMVDTYKEETQDPPLDDEYVRIIYIKDKSRWKDTCPCCALFEQYNLPKLDDDVCKDIAEETQKLSKRMKTCCRKFHRPVFAKRIEECDKKIEKITPPAGGEKQCMRKLLVKNLAPDSKSKGNTEKDLESSGINKNKFLAYDNNSRQITKTDLQSSSSSNSIDKNVTSSSSSTQYMKMILQSSNNIDEDLTFANGSKENAKTELQSKSYNTDKDLSPTNSYIKNKKMKQQSSSKIDKILTPEYSFRQNTKTDLHSSSNITDKDLTPVSSKLNRKIKPQSSNLIDKYLTPENSFIENAKRKLQPRRNSSERDLKSDNGSIQSIKTKLQYFDKIDKDLSLDNISIENKKTELPSSSNSTVQNQTHAKNSPIDIVENSKQLNNLKEAENASRSGTKLKVKKSFKIATSSVSNYIKNSALYLKEQSQIILIKNSIKSLKEKISKRKEIKDVKTFEKEMFSMKYSESTNSVAFNGTSYLFIYSFIIIYLETNSTFTHKNNIGFSIT</sequence>
<dbReference type="Proteomes" id="UP000838756">
    <property type="component" value="Unassembled WGS sequence"/>
</dbReference>
<dbReference type="PANTHER" id="PTHR34403">
    <property type="entry name" value="TOL-PAL SYSTEM PROTEIN TOLA"/>
    <property type="match status" value="1"/>
</dbReference>
<name>A0A8S4RUL5_9NEOP</name>
<feature type="transmembrane region" description="Helical" evidence="2">
    <location>
        <begin position="1219"/>
        <end position="1237"/>
    </location>
</feature>
<dbReference type="EMBL" id="CAKXAJ010025524">
    <property type="protein sequence ID" value="CAH2240477.1"/>
    <property type="molecule type" value="Genomic_DNA"/>
</dbReference>
<feature type="compositionally biased region" description="Low complexity" evidence="1">
    <location>
        <begin position="1"/>
        <end position="13"/>
    </location>
</feature>
<comment type="caution">
    <text evidence="3">The sequence shown here is derived from an EMBL/GenBank/DDBJ whole genome shotgun (WGS) entry which is preliminary data.</text>
</comment>
<protein>
    <submittedName>
        <fullName evidence="3">Jg24210 protein</fullName>
    </submittedName>
</protein>
<evidence type="ECO:0000313" key="3">
    <source>
        <dbReference type="EMBL" id="CAH2240477.1"/>
    </source>
</evidence>
<organism evidence="3 4">
    <name type="scientific">Pararge aegeria aegeria</name>
    <dbReference type="NCBI Taxonomy" id="348720"/>
    <lineage>
        <taxon>Eukaryota</taxon>
        <taxon>Metazoa</taxon>
        <taxon>Ecdysozoa</taxon>
        <taxon>Arthropoda</taxon>
        <taxon>Hexapoda</taxon>
        <taxon>Insecta</taxon>
        <taxon>Pterygota</taxon>
        <taxon>Neoptera</taxon>
        <taxon>Endopterygota</taxon>
        <taxon>Lepidoptera</taxon>
        <taxon>Glossata</taxon>
        <taxon>Ditrysia</taxon>
        <taxon>Papilionoidea</taxon>
        <taxon>Nymphalidae</taxon>
        <taxon>Satyrinae</taxon>
        <taxon>Satyrini</taxon>
        <taxon>Parargina</taxon>
        <taxon>Pararge</taxon>
    </lineage>
</organism>
<gene>
    <name evidence="3" type="primary">jg24210</name>
    <name evidence="3" type="ORF">PAEG_LOCUS17060</name>
</gene>
<evidence type="ECO:0000256" key="1">
    <source>
        <dbReference type="SAM" id="MobiDB-lite"/>
    </source>
</evidence>
<feature type="compositionally biased region" description="Low complexity" evidence="1">
    <location>
        <begin position="237"/>
        <end position="247"/>
    </location>
</feature>
<feature type="compositionally biased region" description="Basic and acidic residues" evidence="1">
    <location>
        <begin position="283"/>
        <end position="297"/>
    </location>
</feature>
<feature type="compositionally biased region" description="Basic and acidic residues" evidence="1">
    <location>
        <begin position="311"/>
        <end position="328"/>
    </location>
</feature>
<feature type="compositionally biased region" description="Low complexity" evidence="1">
    <location>
        <begin position="300"/>
        <end position="309"/>
    </location>
</feature>
<feature type="compositionally biased region" description="Pro residues" evidence="1">
    <location>
        <begin position="674"/>
        <end position="687"/>
    </location>
</feature>
<feature type="region of interest" description="Disordered" evidence="1">
    <location>
        <begin position="1"/>
        <end position="20"/>
    </location>
</feature>
<feature type="compositionally biased region" description="Basic and acidic residues" evidence="1">
    <location>
        <begin position="154"/>
        <end position="165"/>
    </location>
</feature>